<dbReference type="AlphaFoldDB" id="A0A6V8SJC9"/>
<dbReference type="RefSeq" id="WP_183278262.1">
    <property type="nucleotide sequence ID" value="NZ_BLZR01000001.1"/>
</dbReference>
<organism evidence="2 3">
    <name type="scientific">Clostridium fungisolvens</name>
    <dbReference type="NCBI Taxonomy" id="1604897"/>
    <lineage>
        <taxon>Bacteria</taxon>
        <taxon>Bacillati</taxon>
        <taxon>Bacillota</taxon>
        <taxon>Clostridia</taxon>
        <taxon>Eubacteriales</taxon>
        <taxon>Clostridiaceae</taxon>
        <taxon>Clostridium</taxon>
    </lineage>
</organism>
<keyword evidence="1" id="KW-0472">Membrane</keyword>
<name>A0A6V8SJC9_9CLOT</name>
<evidence type="ECO:0000313" key="2">
    <source>
        <dbReference type="EMBL" id="GFP76856.1"/>
    </source>
</evidence>
<protein>
    <submittedName>
        <fullName evidence="2">Uncharacterized protein</fullName>
    </submittedName>
</protein>
<keyword evidence="1" id="KW-0812">Transmembrane</keyword>
<keyword evidence="1" id="KW-1133">Transmembrane helix</keyword>
<evidence type="ECO:0000313" key="3">
    <source>
        <dbReference type="Proteomes" id="UP000580568"/>
    </source>
</evidence>
<proteinExistence type="predicted"/>
<dbReference type="Proteomes" id="UP000580568">
    <property type="component" value="Unassembled WGS sequence"/>
</dbReference>
<keyword evidence="3" id="KW-1185">Reference proteome</keyword>
<sequence>MKKNLLKISILILISSMVFLLSYYITKSYLADKKTSGSNVVYNSENGYLKDTLKLILKTKNQGSNEFVIDGEYTVKELKKDLGLDQGLNKEQLEKHFKALNYSIESMNDSQIILSRSFISKLQPKKYYLGEKNDFFAIFKTDDKGVPYIENPASDIYTDKKKVSTLPEQDKKDIVNFKKQFNTRDDAEEAASGYF</sequence>
<dbReference type="EMBL" id="BLZR01000001">
    <property type="protein sequence ID" value="GFP76856.1"/>
    <property type="molecule type" value="Genomic_DNA"/>
</dbReference>
<comment type="caution">
    <text evidence="2">The sequence shown here is derived from an EMBL/GenBank/DDBJ whole genome shotgun (WGS) entry which is preliminary data.</text>
</comment>
<feature type="transmembrane region" description="Helical" evidence="1">
    <location>
        <begin position="6"/>
        <end position="25"/>
    </location>
</feature>
<accession>A0A6V8SJC9</accession>
<reference evidence="2 3" key="1">
    <citation type="submission" date="2020-07" db="EMBL/GenBank/DDBJ databases">
        <title>A new beta-1,3-glucan-decomposing anaerobic bacterium isolated from anoxic soil subjected to biological soil disinfestation.</title>
        <authorList>
            <person name="Ueki A."/>
            <person name="Tonouchi A."/>
        </authorList>
    </citation>
    <scope>NUCLEOTIDE SEQUENCE [LARGE SCALE GENOMIC DNA]</scope>
    <source>
        <strain evidence="2 3">TW1</strain>
    </source>
</reference>
<gene>
    <name evidence="2" type="ORF">bsdtw1_02966</name>
</gene>
<evidence type="ECO:0000256" key="1">
    <source>
        <dbReference type="SAM" id="Phobius"/>
    </source>
</evidence>